<evidence type="ECO:0000256" key="1">
    <source>
        <dbReference type="SAM" id="MobiDB-lite"/>
    </source>
</evidence>
<feature type="compositionally biased region" description="Basic and acidic residues" evidence="1">
    <location>
        <begin position="21"/>
        <end position="42"/>
    </location>
</feature>
<proteinExistence type="predicted"/>
<keyword evidence="3" id="KW-1185">Reference proteome</keyword>
<dbReference type="EMBL" id="JANPWB010000009">
    <property type="protein sequence ID" value="KAJ1154620.1"/>
    <property type="molecule type" value="Genomic_DNA"/>
</dbReference>
<protein>
    <submittedName>
        <fullName evidence="2">Uncharacterized protein</fullName>
    </submittedName>
</protein>
<evidence type="ECO:0000313" key="2">
    <source>
        <dbReference type="EMBL" id="KAJ1154620.1"/>
    </source>
</evidence>
<organism evidence="2 3">
    <name type="scientific">Pleurodeles waltl</name>
    <name type="common">Iberian ribbed newt</name>
    <dbReference type="NCBI Taxonomy" id="8319"/>
    <lineage>
        <taxon>Eukaryota</taxon>
        <taxon>Metazoa</taxon>
        <taxon>Chordata</taxon>
        <taxon>Craniata</taxon>
        <taxon>Vertebrata</taxon>
        <taxon>Euteleostomi</taxon>
        <taxon>Amphibia</taxon>
        <taxon>Batrachia</taxon>
        <taxon>Caudata</taxon>
        <taxon>Salamandroidea</taxon>
        <taxon>Salamandridae</taxon>
        <taxon>Pleurodelinae</taxon>
        <taxon>Pleurodeles</taxon>
    </lineage>
</organism>
<accession>A0AAV7RRL8</accession>
<sequence length="75" mass="8460">MVPAGQEGRKRGGPGASGGIRPERASAEQTRWIERTKEERSLRSSGVPGERTRLEPRALMVPTRDEDRWPWEAYA</sequence>
<dbReference type="AlphaFoldDB" id="A0AAV7RRL8"/>
<comment type="caution">
    <text evidence="2">The sequence shown here is derived from an EMBL/GenBank/DDBJ whole genome shotgun (WGS) entry which is preliminary data.</text>
</comment>
<feature type="region of interest" description="Disordered" evidence="1">
    <location>
        <begin position="1"/>
        <end position="59"/>
    </location>
</feature>
<gene>
    <name evidence="2" type="ORF">NDU88_007363</name>
</gene>
<name>A0AAV7RRL8_PLEWA</name>
<dbReference type="Proteomes" id="UP001066276">
    <property type="component" value="Chromosome 5"/>
</dbReference>
<evidence type="ECO:0000313" key="3">
    <source>
        <dbReference type="Proteomes" id="UP001066276"/>
    </source>
</evidence>
<reference evidence="2" key="1">
    <citation type="journal article" date="2022" name="bioRxiv">
        <title>Sequencing and chromosome-scale assembly of the giantPleurodeles waltlgenome.</title>
        <authorList>
            <person name="Brown T."/>
            <person name="Elewa A."/>
            <person name="Iarovenko S."/>
            <person name="Subramanian E."/>
            <person name="Araus A.J."/>
            <person name="Petzold A."/>
            <person name="Susuki M."/>
            <person name="Suzuki K.-i.T."/>
            <person name="Hayashi T."/>
            <person name="Toyoda A."/>
            <person name="Oliveira C."/>
            <person name="Osipova E."/>
            <person name="Leigh N.D."/>
            <person name="Simon A."/>
            <person name="Yun M.H."/>
        </authorList>
    </citation>
    <scope>NUCLEOTIDE SEQUENCE</scope>
    <source>
        <strain evidence="2">20211129_DDA</strain>
        <tissue evidence="2">Liver</tissue>
    </source>
</reference>